<evidence type="ECO:0000256" key="1">
    <source>
        <dbReference type="ARBA" id="ARBA00022723"/>
    </source>
</evidence>
<keyword evidence="2" id="KW-0863">Zinc-finger</keyword>
<keyword evidence="5" id="KW-0812">Transmembrane</keyword>
<keyword evidence="3" id="KW-0862">Zinc</keyword>
<dbReference type="Proteomes" id="UP000030680">
    <property type="component" value="Unassembled WGS sequence"/>
</dbReference>
<dbReference type="AlphaFoldDB" id="M2XC07"/>
<feature type="region of interest" description="Disordered" evidence="4">
    <location>
        <begin position="226"/>
        <end position="286"/>
    </location>
</feature>
<dbReference type="GO" id="GO:0008270">
    <property type="term" value="F:zinc ion binding"/>
    <property type="evidence" value="ECO:0007669"/>
    <property type="project" value="UniProtKB-KW"/>
</dbReference>
<feature type="transmembrane region" description="Helical" evidence="5">
    <location>
        <begin position="12"/>
        <end position="27"/>
    </location>
</feature>
<dbReference type="EMBL" id="KB454532">
    <property type="protein sequence ID" value="EME27427.1"/>
    <property type="molecule type" value="Genomic_DNA"/>
</dbReference>
<dbReference type="Gene3D" id="6.20.400.10">
    <property type="match status" value="1"/>
</dbReference>
<dbReference type="RefSeq" id="XP_005703947.1">
    <property type="nucleotide sequence ID" value="XM_005703890.1"/>
</dbReference>
<evidence type="ECO:0000256" key="5">
    <source>
        <dbReference type="SAM" id="Phobius"/>
    </source>
</evidence>
<feature type="compositionally biased region" description="Basic and acidic residues" evidence="4">
    <location>
        <begin position="230"/>
        <end position="239"/>
    </location>
</feature>
<evidence type="ECO:0000259" key="6">
    <source>
        <dbReference type="Pfam" id="PF16543"/>
    </source>
</evidence>
<dbReference type="KEGG" id="gsl:Gasu_50210"/>
<evidence type="ECO:0000313" key="7">
    <source>
        <dbReference type="EMBL" id="EME27427.1"/>
    </source>
</evidence>
<feature type="compositionally biased region" description="Basic and acidic residues" evidence="4">
    <location>
        <begin position="94"/>
        <end position="111"/>
    </location>
</feature>
<dbReference type="OrthoDB" id="278280at2759"/>
<protein>
    <submittedName>
        <fullName evidence="7">Zinc finger (CCCH-type) family protein</fullName>
    </submittedName>
</protein>
<dbReference type="PANTHER" id="PTHR12681">
    <property type="entry name" value="ZINC FINGER-CONTAINING PROTEIN P48ZNF"/>
    <property type="match status" value="1"/>
</dbReference>
<dbReference type="OMA" id="SRAMKMM"/>
<keyword evidence="5" id="KW-1133">Transmembrane helix</keyword>
<accession>M2XC07</accession>
<dbReference type="Pfam" id="PF16543">
    <property type="entry name" value="DFRP_C"/>
    <property type="match status" value="1"/>
</dbReference>
<evidence type="ECO:0000256" key="3">
    <source>
        <dbReference type="ARBA" id="ARBA00022833"/>
    </source>
</evidence>
<keyword evidence="5" id="KW-0472">Membrane</keyword>
<dbReference type="PANTHER" id="PTHR12681:SF0">
    <property type="entry name" value="ZINC FINGER CCCH DOMAIN-CONTAINING PROTEIN 15"/>
    <property type="match status" value="1"/>
</dbReference>
<dbReference type="GeneID" id="17086336"/>
<feature type="region of interest" description="Disordered" evidence="4">
    <location>
        <begin position="188"/>
        <end position="212"/>
    </location>
</feature>
<dbReference type="eggNOG" id="ENOG502RYB1">
    <property type="taxonomic scope" value="Eukaryota"/>
</dbReference>
<name>M2XC07_GALSU</name>
<dbReference type="Gramene" id="EME27427">
    <property type="protein sequence ID" value="EME27427"/>
    <property type="gene ID" value="Gasu_50210"/>
</dbReference>
<evidence type="ECO:0000256" key="2">
    <source>
        <dbReference type="ARBA" id="ARBA00022771"/>
    </source>
</evidence>
<evidence type="ECO:0000313" key="8">
    <source>
        <dbReference type="Proteomes" id="UP000030680"/>
    </source>
</evidence>
<keyword evidence="1" id="KW-0479">Metal-binding</keyword>
<dbReference type="GO" id="GO:0002181">
    <property type="term" value="P:cytoplasmic translation"/>
    <property type="evidence" value="ECO:0007669"/>
    <property type="project" value="TreeGrafter"/>
</dbReference>
<feature type="compositionally biased region" description="Polar residues" evidence="4">
    <location>
        <begin position="271"/>
        <end position="286"/>
    </location>
</feature>
<dbReference type="STRING" id="130081.M2XC07"/>
<feature type="domain" description="ZC3H15/TMA46 family C-terminal" evidence="6">
    <location>
        <begin position="159"/>
        <end position="235"/>
    </location>
</feature>
<dbReference type="GO" id="GO:0003729">
    <property type="term" value="F:mRNA binding"/>
    <property type="evidence" value="ECO:0007669"/>
    <property type="project" value="TreeGrafter"/>
</dbReference>
<organism evidence="7 8">
    <name type="scientific">Galdieria sulphuraria</name>
    <name type="common">Red alga</name>
    <dbReference type="NCBI Taxonomy" id="130081"/>
    <lineage>
        <taxon>Eukaryota</taxon>
        <taxon>Rhodophyta</taxon>
        <taxon>Bangiophyceae</taxon>
        <taxon>Galdieriales</taxon>
        <taxon>Galdieriaceae</taxon>
        <taxon>Galdieria</taxon>
    </lineage>
</organism>
<feature type="compositionally biased region" description="Basic and acidic residues" evidence="4">
    <location>
        <begin position="249"/>
        <end position="270"/>
    </location>
</feature>
<sequence length="286" mass="33980">MVSYSTTCLKRFIFIYALQNFVLLLWVEPKSFIHYNGWAMPPKKQEPQKKGKTVEKEKQKIVEDKTFGLKNKNKSKKVQSYVQQVKKQAAQKVEGNKPRRKEEEEQKKMSKKALLEARAAELGLIMKPVKEKEKTEEISEEEKRRQEEELERQRIANLPIEEQIEEHRKKLDTTKKVTKEIFSEWLQNRTEQVSDKKKKSQSAKGKAAPLTGRELFTKQKELFVDDEDADTVKYERPLVYEDSDEEEDRYPLEEEKESNQMEERQTEKEVQQLTDNLNRTSLNYQM</sequence>
<evidence type="ECO:0000256" key="4">
    <source>
        <dbReference type="SAM" id="MobiDB-lite"/>
    </source>
</evidence>
<keyword evidence="8" id="KW-1185">Reference proteome</keyword>
<feature type="region of interest" description="Disordered" evidence="4">
    <location>
        <begin position="125"/>
        <end position="157"/>
    </location>
</feature>
<reference evidence="8" key="1">
    <citation type="journal article" date="2013" name="Science">
        <title>Gene transfer from bacteria and archaea facilitated evolution of an extremophilic eukaryote.</title>
        <authorList>
            <person name="Schonknecht G."/>
            <person name="Chen W.H."/>
            <person name="Ternes C.M."/>
            <person name="Barbier G.G."/>
            <person name="Shrestha R.P."/>
            <person name="Stanke M."/>
            <person name="Brautigam A."/>
            <person name="Baker B.J."/>
            <person name="Banfield J.F."/>
            <person name="Garavito R.M."/>
            <person name="Carr K."/>
            <person name="Wilkerson C."/>
            <person name="Rensing S.A."/>
            <person name="Gagneul D."/>
            <person name="Dickenson N.E."/>
            <person name="Oesterhelt C."/>
            <person name="Lercher M.J."/>
            <person name="Weber A.P."/>
        </authorList>
    </citation>
    <scope>NUCLEOTIDE SEQUENCE [LARGE SCALE GENOMIC DNA]</scope>
    <source>
        <strain evidence="8">074W</strain>
    </source>
</reference>
<dbReference type="GO" id="GO:0005829">
    <property type="term" value="C:cytosol"/>
    <property type="evidence" value="ECO:0007669"/>
    <property type="project" value="TreeGrafter"/>
</dbReference>
<feature type="compositionally biased region" description="Basic and acidic residues" evidence="4">
    <location>
        <begin position="128"/>
        <end position="154"/>
    </location>
</feature>
<gene>
    <name evidence="7" type="ORF">Gasu_50210</name>
</gene>
<dbReference type="InterPro" id="IPR032378">
    <property type="entry name" value="ZC3H15/TMA46_C"/>
</dbReference>
<feature type="region of interest" description="Disordered" evidence="4">
    <location>
        <begin position="88"/>
        <end position="111"/>
    </location>
</feature>
<proteinExistence type="predicted"/>